<dbReference type="InterPro" id="IPR051012">
    <property type="entry name" value="CellSynth/LPSAsmb/PSIAsmb"/>
</dbReference>
<proteinExistence type="predicted"/>
<dbReference type="PANTHER" id="PTHR45586">
    <property type="entry name" value="TPR REPEAT-CONTAINING PROTEIN PA4667"/>
    <property type="match status" value="1"/>
</dbReference>
<dbReference type="Gene3D" id="1.25.40.10">
    <property type="entry name" value="Tetratricopeptide repeat domain"/>
    <property type="match status" value="2"/>
</dbReference>
<dbReference type="PROSITE" id="PS50293">
    <property type="entry name" value="TPR_REGION"/>
    <property type="match status" value="1"/>
</dbReference>
<sequence>MNLRLYRKSSFCVLTLLLVVWYGCSVKPAPEPALAADTRSTKEEVEKVNTKALKHFMDGEMYFSQGNYPMAVIEFQDALRYDPGSSSIHTSLAEVYVRLGKLDRAEETLQEALRLDPLNTDARELLAQQFLMQNSVEKGLEQYIILEENDPDERQYSYVVAEILVRQGKLEAAQEKMWVIYQRDPSELQALMRAAEIARQRNELEFSLDAYAKLTEEKPDNIQFWKAYSELAVMLQKFDKAVNGLNSLARLTSDDPAVQERLGILYYENNEIESADSIFTMLYEDGTRTPGILFYLGRISISDGDYTHLAILATEQVELFPDEISGYTNLALAYINLDNPLDAISILLRARDKFPKSFGVNYLLGSTYSMEKKYELAKKSLKTALSIDPESRPTKHLLATVYNYLEEWTYSDKLYEELVSSDKSDGQALNNYSYTLAERGIKLRTALNMAEKAMELEPGNPAYLDTIGWIYFKQKKFDKALKYIEQSISKNPENAVVLEHLGDVLMKVDRPEDARTYYGKALAIDKDNDRLQRKIKE</sequence>
<dbReference type="InterPro" id="IPR019734">
    <property type="entry name" value="TPR_rpt"/>
</dbReference>
<dbReference type="SUPFAM" id="SSF48452">
    <property type="entry name" value="TPR-like"/>
    <property type="match status" value="3"/>
</dbReference>
<dbReference type="Pfam" id="PF14559">
    <property type="entry name" value="TPR_19"/>
    <property type="match status" value="1"/>
</dbReference>
<dbReference type="InterPro" id="IPR011990">
    <property type="entry name" value="TPR-like_helical_dom_sf"/>
</dbReference>
<evidence type="ECO:0000313" key="3">
    <source>
        <dbReference type="EMBL" id="SUZ85704.1"/>
    </source>
</evidence>
<dbReference type="Pfam" id="PF13181">
    <property type="entry name" value="TPR_8"/>
    <property type="match status" value="1"/>
</dbReference>
<dbReference type="PROSITE" id="PS50005">
    <property type="entry name" value="TPR"/>
    <property type="match status" value="5"/>
</dbReference>
<dbReference type="SMART" id="SM00028">
    <property type="entry name" value="TPR"/>
    <property type="match status" value="7"/>
</dbReference>
<organism evidence="3">
    <name type="scientific">marine metagenome</name>
    <dbReference type="NCBI Taxonomy" id="408172"/>
    <lineage>
        <taxon>unclassified sequences</taxon>
        <taxon>metagenomes</taxon>
        <taxon>ecological metagenomes</taxon>
    </lineage>
</organism>
<name>A0A381R3A6_9ZZZZ</name>
<dbReference type="PANTHER" id="PTHR45586:SF1">
    <property type="entry name" value="LIPOPOLYSACCHARIDE ASSEMBLY PROTEIN B"/>
    <property type="match status" value="1"/>
</dbReference>
<evidence type="ECO:0000256" key="1">
    <source>
        <dbReference type="ARBA" id="ARBA00022737"/>
    </source>
</evidence>
<keyword evidence="1" id="KW-0677">Repeat</keyword>
<dbReference type="PROSITE" id="PS51257">
    <property type="entry name" value="PROKAR_LIPOPROTEIN"/>
    <property type="match status" value="1"/>
</dbReference>
<dbReference type="Pfam" id="PF12895">
    <property type="entry name" value="ANAPC3"/>
    <property type="match status" value="1"/>
</dbReference>
<dbReference type="EMBL" id="UINC01001648">
    <property type="protein sequence ID" value="SUZ85704.1"/>
    <property type="molecule type" value="Genomic_DNA"/>
</dbReference>
<dbReference type="AlphaFoldDB" id="A0A381R3A6"/>
<keyword evidence="2" id="KW-0802">TPR repeat</keyword>
<dbReference type="Pfam" id="PF13429">
    <property type="entry name" value="TPR_15"/>
    <property type="match status" value="1"/>
</dbReference>
<accession>A0A381R3A6</accession>
<reference evidence="3" key="1">
    <citation type="submission" date="2018-05" db="EMBL/GenBank/DDBJ databases">
        <authorList>
            <person name="Lanie J.A."/>
            <person name="Ng W.-L."/>
            <person name="Kazmierczak K.M."/>
            <person name="Andrzejewski T.M."/>
            <person name="Davidsen T.M."/>
            <person name="Wayne K.J."/>
            <person name="Tettelin H."/>
            <person name="Glass J.I."/>
            <person name="Rusch D."/>
            <person name="Podicherti R."/>
            <person name="Tsui H.-C.T."/>
            <person name="Winkler M.E."/>
        </authorList>
    </citation>
    <scope>NUCLEOTIDE SEQUENCE</scope>
</reference>
<evidence type="ECO:0000256" key="2">
    <source>
        <dbReference type="ARBA" id="ARBA00022803"/>
    </source>
</evidence>
<protein>
    <submittedName>
        <fullName evidence="3">Uncharacterized protein</fullName>
    </submittedName>
</protein>
<gene>
    <name evidence="3" type="ORF">METZ01_LOCUS38558</name>
</gene>